<dbReference type="InterPro" id="IPR031469">
    <property type="entry name" value="SesB_dom"/>
</dbReference>
<dbReference type="GO" id="GO:0005783">
    <property type="term" value="C:endoplasmic reticulum"/>
    <property type="evidence" value="ECO:0007669"/>
    <property type="project" value="UniProtKB-SubCell"/>
</dbReference>
<keyword evidence="5" id="KW-0496">Mitochondrion</keyword>
<comment type="caution">
    <text evidence="8">The sequence shown here is derived from an EMBL/GenBank/DDBJ whole genome shotgun (WGS) entry which is preliminary data.</text>
</comment>
<dbReference type="GO" id="GO:0016020">
    <property type="term" value="C:membrane"/>
    <property type="evidence" value="ECO:0007669"/>
    <property type="project" value="UniProtKB-SubCell"/>
</dbReference>
<dbReference type="Pfam" id="PF17046">
    <property type="entry name" value="Ses_B"/>
    <property type="match status" value="1"/>
</dbReference>
<evidence type="ECO:0000256" key="3">
    <source>
        <dbReference type="ARBA" id="ARBA00004370"/>
    </source>
</evidence>
<evidence type="ECO:0000256" key="5">
    <source>
        <dbReference type="ARBA" id="ARBA00023128"/>
    </source>
</evidence>
<evidence type="ECO:0000313" key="9">
    <source>
        <dbReference type="Proteomes" id="UP000190744"/>
    </source>
</evidence>
<comment type="subcellular location">
    <subcellularLocation>
        <location evidence="2">Endoplasmic reticulum</location>
    </subcellularLocation>
    <subcellularLocation>
        <location evidence="3">Membrane</location>
    </subcellularLocation>
    <subcellularLocation>
        <location evidence="1">Mitochondrion</location>
    </subcellularLocation>
</comment>
<dbReference type="EMBL" id="LJBN01000188">
    <property type="protein sequence ID" value="OOQ83918.1"/>
    <property type="molecule type" value="Genomic_DNA"/>
</dbReference>
<dbReference type="GO" id="GO:0005739">
    <property type="term" value="C:mitochondrion"/>
    <property type="evidence" value="ECO:0007669"/>
    <property type="project" value="UniProtKB-SubCell"/>
</dbReference>
<evidence type="ECO:0000256" key="2">
    <source>
        <dbReference type="ARBA" id="ARBA00004240"/>
    </source>
</evidence>
<dbReference type="AlphaFoldDB" id="A0A1S9RFS4"/>
<evidence type="ECO:0000256" key="1">
    <source>
        <dbReference type="ARBA" id="ARBA00004173"/>
    </source>
</evidence>
<sequence length="321" mass="36242">MSIKIIKDQSDARLDIVFVHGLRASQEHWTTENSVFWPEKILPGHISNARLLAFEYEDATVDSFWNEEDLISDISDDLLSELMAERRGDKVHIKSYKFVDKCYMILTDYRLLHQAERPIIFIAHCLGGLVCENALIRGANHEKRKQLVNSVVGVVLLGTPHFQPGTINEAAKFFQLSNEEIPSSSDLQAKSKFVLKIPQEFAKFRQGAQVKLETFYEGSPTKVNDGEVKIVDLAVAKFTDDSPPTRLAGNHHQMSRFDSEKDKDFKKVCRVLEDWVEDLPEPEEKGTVNNISNASFAGSNNYGYQLGQNTGNQTGFTFGAR</sequence>
<dbReference type="GO" id="GO:0017000">
    <property type="term" value="P:antibiotic biosynthetic process"/>
    <property type="evidence" value="ECO:0007669"/>
    <property type="project" value="UniProtKB-ARBA"/>
</dbReference>
<proteinExistence type="predicted"/>
<dbReference type="PANTHER" id="PTHR48182">
    <property type="entry name" value="PROTEIN SERAC1"/>
    <property type="match status" value="1"/>
</dbReference>
<dbReference type="Proteomes" id="UP000190744">
    <property type="component" value="Unassembled WGS sequence"/>
</dbReference>
<evidence type="ECO:0000256" key="6">
    <source>
        <dbReference type="ARBA" id="ARBA00023136"/>
    </source>
</evidence>
<organism evidence="8 9">
    <name type="scientific">Penicillium brasilianum</name>
    <dbReference type="NCBI Taxonomy" id="104259"/>
    <lineage>
        <taxon>Eukaryota</taxon>
        <taxon>Fungi</taxon>
        <taxon>Dikarya</taxon>
        <taxon>Ascomycota</taxon>
        <taxon>Pezizomycotina</taxon>
        <taxon>Eurotiomycetes</taxon>
        <taxon>Eurotiomycetidae</taxon>
        <taxon>Eurotiales</taxon>
        <taxon>Aspergillaceae</taxon>
        <taxon>Penicillium</taxon>
    </lineage>
</organism>
<feature type="domain" description="Fungal death-pathway protein SesB" evidence="7">
    <location>
        <begin position="289"/>
        <end position="315"/>
    </location>
</feature>
<name>A0A1S9RFS4_PENBI</name>
<keyword evidence="4" id="KW-0256">Endoplasmic reticulum</keyword>
<dbReference type="SUPFAM" id="SSF53474">
    <property type="entry name" value="alpha/beta-Hydrolases"/>
    <property type="match status" value="1"/>
</dbReference>
<dbReference type="InterPro" id="IPR052374">
    <property type="entry name" value="SERAC1"/>
</dbReference>
<dbReference type="PANTHER" id="PTHR48182:SF2">
    <property type="entry name" value="PROTEIN SERAC1"/>
    <property type="match status" value="1"/>
</dbReference>
<dbReference type="InterPro" id="IPR029058">
    <property type="entry name" value="AB_hydrolase_fold"/>
</dbReference>
<gene>
    <name evidence="8" type="ORF">PEBR_32436</name>
</gene>
<evidence type="ECO:0000256" key="4">
    <source>
        <dbReference type="ARBA" id="ARBA00022824"/>
    </source>
</evidence>
<protein>
    <recommendedName>
        <fullName evidence="7">Fungal death-pathway protein SesB domain-containing protein</fullName>
    </recommendedName>
</protein>
<evidence type="ECO:0000259" key="7">
    <source>
        <dbReference type="Pfam" id="PF17046"/>
    </source>
</evidence>
<evidence type="ECO:0000313" key="8">
    <source>
        <dbReference type="EMBL" id="OOQ83918.1"/>
    </source>
</evidence>
<dbReference type="Gene3D" id="3.40.50.1820">
    <property type="entry name" value="alpha/beta hydrolase"/>
    <property type="match status" value="1"/>
</dbReference>
<dbReference type="GO" id="GO:0072330">
    <property type="term" value="P:monocarboxylic acid biosynthetic process"/>
    <property type="evidence" value="ECO:0007669"/>
    <property type="project" value="UniProtKB-ARBA"/>
</dbReference>
<keyword evidence="6" id="KW-0472">Membrane</keyword>
<reference evidence="9" key="1">
    <citation type="submission" date="2015-09" db="EMBL/GenBank/DDBJ databases">
        <authorList>
            <person name="Fill T.P."/>
            <person name="Baretta J.F."/>
            <person name="de Almeida L.G."/>
            <person name="Rocha M."/>
            <person name="de Souza D.H."/>
            <person name="Malavazi I."/>
            <person name="Cerdeira L.T."/>
            <person name="Hong H."/>
            <person name="Samborskyy M."/>
            <person name="de Vasconcelos A.T."/>
            <person name="Leadlay P."/>
            <person name="Rodrigues-Filho E."/>
        </authorList>
    </citation>
    <scope>NUCLEOTIDE SEQUENCE [LARGE SCALE GENOMIC DNA]</scope>
    <source>
        <strain evidence="9">LaBioMMi 136</strain>
    </source>
</reference>
<accession>A0A1S9RFS4</accession>